<keyword evidence="2" id="KW-1185">Reference proteome</keyword>
<organism evidence="1 2">
    <name type="scientific">Arctia plantaginis</name>
    <name type="common">Wood tiger moth</name>
    <name type="synonym">Phalaena plantaginis</name>
    <dbReference type="NCBI Taxonomy" id="874455"/>
    <lineage>
        <taxon>Eukaryota</taxon>
        <taxon>Metazoa</taxon>
        <taxon>Ecdysozoa</taxon>
        <taxon>Arthropoda</taxon>
        <taxon>Hexapoda</taxon>
        <taxon>Insecta</taxon>
        <taxon>Pterygota</taxon>
        <taxon>Neoptera</taxon>
        <taxon>Endopterygota</taxon>
        <taxon>Lepidoptera</taxon>
        <taxon>Glossata</taxon>
        <taxon>Ditrysia</taxon>
        <taxon>Noctuoidea</taxon>
        <taxon>Erebidae</taxon>
        <taxon>Arctiinae</taxon>
        <taxon>Arctia</taxon>
    </lineage>
</organism>
<dbReference type="OrthoDB" id="6496131at2759"/>
<sequence length="71" mass="7800">MKEASAVLQFVCSIIRQRLFAENDLLRHTGAVKIVTSLVAAERDAAAVESTASMGFADRTNCEIRNLFQTL</sequence>
<name>A0A8S1AJF2_ARCPL</name>
<dbReference type="EMBL" id="CADEBC010000529">
    <property type="protein sequence ID" value="CAB3246937.1"/>
    <property type="molecule type" value="Genomic_DNA"/>
</dbReference>
<accession>A0A8S1AJF2</accession>
<gene>
    <name evidence="1" type="ORF">APLA_LOCUS11110</name>
</gene>
<comment type="caution">
    <text evidence="1">The sequence shown here is derived from an EMBL/GenBank/DDBJ whole genome shotgun (WGS) entry which is preliminary data.</text>
</comment>
<evidence type="ECO:0000313" key="1">
    <source>
        <dbReference type="EMBL" id="CAB3246937.1"/>
    </source>
</evidence>
<protein>
    <submittedName>
        <fullName evidence="1">Uncharacterized protein</fullName>
    </submittedName>
</protein>
<reference evidence="1 2" key="1">
    <citation type="submission" date="2020-04" db="EMBL/GenBank/DDBJ databases">
        <authorList>
            <person name="Wallbank WR R."/>
            <person name="Pardo Diaz C."/>
            <person name="Kozak K."/>
            <person name="Martin S."/>
            <person name="Jiggins C."/>
            <person name="Moest M."/>
            <person name="Warren A I."/>
            <person name="Byers J.R.P. K."/>
            <person name="Montejo-Kovacevich G."/>
            <person name="Yen C E."/>
        </authorList>
    </citation>
    <scope>NUCLEOTIDE SEQUENCE [LARGE SCALE GENOMIC DNA]</scope>
</reference>
<evidence type="ECO:0000313" key="2">
    <source>
        <dbReference type="Proteomes" id="UP000494106"/>
    </source>
</evidence>
<proteinExistence type="predicted"/>
<dbReference type="AlphaFoldDB" id="A0A8S1AJF2"/>
<dbReference type="Proteomes" id="UP000494106">
    <property type="component" value="Unassembled WGS sequence"/>
</dbReference>